<dbReference type="PANTHER" id="PTHR43649:SF29">
    <property type="entry name" value="OSMOPROTECTIVE COMPOUNDS-BINDING PROTEIN GGTB"/>
    <property type="match status" value="1"/>
</dbReference>
<feature type="region of interest" description="Disordered" evidence="3">
    <location>
        <begin position="26"/>
        <end position="64"/>
    </location>
</feature>
<dbReference type="InterPro" id="IPR050490">
    <property type="entry name" value="Bact_solute-bd_prot1"/>
</dbReference>
<feature type="signal peptide" evidence="4">
    <location>
        <begin position="1"/>
        <end position="24"/>
    </location>
</feature>
<dbReference type="Pfam" id="PF01547">
    <property type="entry name" value="SBP_bac_1"/>
    <property type="match status" value="1"/>
</dbReference>
<name>A0A7X0VVD1_9BACL</name>
<dbReference type="PROSITE" id="PS51257">
    <property type="entry name" value="PROKAR_LIPOPROTEIN"/>
    <property type="match status" value="1"/>
</dbReference>
<sequence length="457" mass="50004">MRKYAKRGLLAGAVFSALWLSACGNDGNNASGNDGAKPGESSSSPTGQAEQTQTEPAKGTEQSAEKVKLKLITISSDESRQAIMNDYIKPNLAKDLPNIEVEFEETADVAAKMKIYNASGDLPDVFWSGSDYAPAIINANNQLDLKPYITKDGYIDNFNVKEALEYRGGIYALTSGADTYFNPRIFYHKDIFAKNNIAVPTTFDELVDACKKLAAAGIQPISTPGKGGWSPAFFLIQSMIQVEDPAVMQDLVANKTDFANPVVKNALDRVATLAKAGAFGKGAANLDYGPAKELFTQNKAAMYMMMSWELPDLEKNVPDLDYFLWPKASDKFDPAGVVQYWGTPLAGYAVSAKSEHLEEAVKLAEFLNKQDALYFNSTGAKVNFKVPESAPAAPLQQKNLDDYNKTALKIPTLFFNMDPKTAAEYNNAGSLLMTGDYSADEFIQDFNETWHSNTFFN</sequence>
<evidence type="ECO:0000256" key="1">
    <source>
        <dbReference type="ARBA" id="ARBA00008520"/>
    </source>
</evidence>
<keyword evidence="2" id="KW-0813">Transport</keyword>
<dbReference type="PANTHER" id="PTHR43649">
    <property type="entry name" value="ARABINOSE-BINDING PROTEIN-RELATED"/>
    <property type="match status" value="1"/>
</dbReference>
<proteinExistence type="inferred from homology"/>
<comment type="similarity">
    <text evidence="1">Belongs to the bacterial solute-binding protein 1 family.</text>
</comment>
<protein>
    <submittedName>
        <fullName evidence="5">Extracellular solute-binding protein</fullName>
    </submittedName>
</protein>
<dbReference type="SUPFAM" id="SSF53850">
    <property type="entry name" value="Periplasmic binding protein-like II"/>
    <property type="match status" value="1"/>
</dbReference>
<evidence type="ECO:0000256" key="4">
    <source>
        <dbReference type="SAM" id="SignalP"/>
    </source>
</evidence>
<organism evidence="5 6">
    <name type="scientific">Cohnella zeiphila</name>
    <dbReference type="NCBI Taxonomy" id="2761120"/>
    <lineage>
        <taxon>Bacteria</taxon>
        <taxon>Bacillati</taxon>
        <taxon>Bacillota</taxon>
        <taxon>Bacilli</taxon>
        <taxon>Bacillales</taxon>
        <taxon>Paenibacillaceae</taxon>
        <taxon>Cohnella</taxon>
    </lineage>
</organism>
<gene>
    <name evidence="5" type="ORF">H7C18_13125</name>
</gene>
<reference evidence="5 6" key="1">
    <citation type="submission" date="2020-08" db="EMBL/GenBank/DDBJ databases">
        <title>Cohnella phylogeny.</title>
        <authorList>
            <person name="Dunlap C."/>
        </authorList>
    </citation>
    <scope>NUCLEOTIDE SEQUENCE [LARGE SCALE GENOMIC DNA]</scope>
    <source>
        <strain evidence="5 6">CBP 2801</strain>
    </source>
</reference>
<dbReference type="RefSeq" id="WP_185129530.1">
    <property type="nucleotide sequence ID" value="NZ_JACJVO010000016.1"/>
</dbReference>
<evidence type="ECO:0000313" key="5">
    <source>
        <dbReference type="EMBL" id="MBB6731856.1"/>
    </source>
</evidence>
<evidence type="ECO:0000313" key="6">
    <source>
        <dbReference type="Proteomes" id="UP000564644"/>
    </source>
</evidence>
<evidence type="ECO:0000256" key="2">
    <source>
        <dbReference type="ARBA" id="ARBA00022448"/>
    </source>
</evidence>
<feature type="chain" id="PRO_5039653355" evidence="4">
    <location>
        <begin position="25"/>
        <end position="457"/>
    </location>
</feature>
<feature type="compositionally biased region" description="Polar residues" evidence="3">
    <location>
        <begin position="40"/>
        <end position="55"/>
    </location>
</feature>
<dbReference type="Gene3D" id="3.40.190.10">
    <property type="entry name" value="Periplasmic binding protein-like II"/>
    <property type="match status" value="2"/>
</dbReference>
<dbReference type="EMBL" id="JACJVO010000016">
    <property type="protein sequence ID" value="MBB6731856.1"/>
    <property type="molecule type" value="Genomic_DNA"/>
</dbReference>
<dbReference type="AlphaFoldDB" id="A0A7X0VVD1"/>
<evidence type="ECO:0000256" key="3">
    <source>
        <dbReference type="SAM" id="MobiDB-lite"/>
    </source>
</evidence>
<feature type="compositionally biased region" description="Low complexity" evidence="3">
    <location>
        <begin position="26"/>
        <end position="36"/>
    </location>
</feature>
<dbReference type="Proteomes" id="UP000564644">
    <property type="component" value="Unassembled WGS sequence"/>
</dbReference>
<dbReference type="InterPro" id="IPR006059">
    <property type="entry name" value="SBP"/>
</dbReference>
<keyword evidence="6" id="KW-1185">Reference proteome</keyword>
<accession>A0A7X0VVD1</accession>
<keyword evidence="4" id="KW-0732">Signal</keyword>
<comment type="caution">
    <text evidence="5">The sequence shown here is derived from an EMBL/GenBank/DDBJ whole genome shotgun (WGS) entry which is preliminary data.</text>
</comment>